<dbReference type="AlphaFoldDB" id="A0AAD6C8I6"/>
<accession>A0AAD6C8I6</accession>
<dbReference type="GeneID" id="81599171"/>
<evidence type="ECO:0000313" key="3">
    <source>
        <dbReference type="Proteomes" id="UP001213681"/>
    </source>
</evidence>
<evidence type="ECO:0000313" key="2">
    <source>
        <dbReference type="EMBL" id="KAJ5454590.1"/>
    </source>
</evidence>
<dbReference type="RefSeq" id="XP_056767546.1">
    <property type="nucleotide sequence ID" value="XM_056908928.1"/>
</dbReference>
<organism evidence="2 3">
    <name type="scientific">Penicillium daleae</name>
    <dbReference type="NCBI Taxonomy" id="63821"/>
    <lineage>
        <taxon>Eukaryota</taxon>
        <taxon>Fungi</taxon>
        <taxon>Dikarya</taxon>
        <taxon>Ascomycota</taxon>
        <taxon>Pezizomycotina</taxon>
        <taxon>Eurotiomycetes</taxon>
        <taxon>Eurotiomycetidae</taxon>
        <taxon>Eurotiales</taxon>
        <taxon>Aspergillaceae</taxon>
        <taxon>Penicillium</taxon>
    </lineage>
</organism>
<keyword evidence="3" id="KW-1185">Reference proteome</keyword>
<proteinExistence type="predicted"/>
<dbReference type="EMBL" id="JAPVEA010000005">
    <property type="protein sequence ID" value="KAJ5454590.1"/>
    <property type="molecule type" value="Genomic_DNA"/>
</dbReference>
<evidence type="ECO:0000256" key="1">
    <source>
        <dbReference type="SAM" id="MobiDB-lite"/>
    </source>
</evidence>
<feature type="compositionally biased region" description="Basic and acidic residues" evidence="1">
    <location>
        <begin position="35"/>
        <end position="53"/>
    </location>
</feature>
<comment type="caution">
    <text evidence="2">The sequence shown here is derived from an EMBL/GenBank/DDBJ whole genome shotgun (WGS) entry which is preliminary data.</text>
</comment>
<name>A0AAD6C8I6_9EURO</name>
<protein>
    <submittedName>
        <fullName evidence="2">Autophagy-related protein 9</fullName>
    </submittedName>
</protein>
<dbReference type="Proteomes" id="UP001213681">
    <property type="component" value="Unassembled WGS sequence"/>
</dbReference>
<gene>
    <name evidence="2" type="ORF">N7458_005546</name>
</gene>
<reference evidence="2" key="1">
    <citation type="submission" date="2022-12" db="EMBL/GenBank/DDBJ databases">
        <authorList>
            <person name="Petersen C."/>
        </authorList>
    </citation>
    <scope>NUCLEOTIDE SEQUENCE</scope>
    <source>
        <strain evidence="2">IBT 16125</strain>
    </source>
</reference>
<feature type="region of interest" description="Disordered" evidence="1">
    <location>
        <begin position="26"/>
        <end position="145"/>
    </location>
</feature>
<sequence length="145" mass="15793">MMSSNILSRFLPPTDSPSVYEAIRENDAGSESSDLEERAGLAHEADYNEHFSDGELQDALADAARSEASSPSAGLLGPRSSGKAAARHGSPSHTRRRKPSRPRWMTQPSPPGYELDDRDEDVPQSLLVEGHDDEELKSRLPPPTS</sequence>
<reference evidence="2" key="2">
    <citation type="journal article" date="2023" name="IMA Fungus">
        <title>Comparative genomic study of the Penicillium genus elucidates a diverse pangenome and 15 lateral gene transfer events.</title>
        <authorList>
            <person name="Petersen C."/>
            <person name="Sorensen T."/>
            <person name="Nielsen M.R."/>
            <person name="Sondergaard T.E."/>
            <person name="Sorensen J.L."/>
            <person name="Fitzpatrick D.A."/>
            <person name="Frisvad J.C."/>
            <person name="Nielsen K.L."/>
        </authorList>
    </citation>
    <scope>NUCLEOTIDE SEQUENCE</scope>
    <source>
        <strain evidence="2">IBT 16125</strain>
    </source>
</reference>